<dbReference type="OrthoDB" id="9762027at2"/>
<sequence length="992" mass="109734">MSSCDAWQLVKREECAEYKSEGLWYRHKKTGMEVFHLFNDDEENLFAFGFKTLNAASDGAAHVLEHSVLCGSKRYPLKDPFLQLNNQSVKTFLNAMTFPDKTLYPASSMVKADYFNLMAVYGDAVFNPLLSEETFAQEAHRFEVGDVGKVSVQGVVYNEMKGAYSSFDDIVSDYVIRYTFPGTPYAFDSGGDPVDIPSLTLEKLKAFHAEHYGPAHCRLFLYGNIPTETQLEFIETHFLKDLSAQDGSVGVGALHALEQSIYDCSFDKPQTVRASAPAGSGEKGETVLLNWVLGNSASPDSYMQAVLLSEILTGHDASPLTKALMQSGLGEDIAPNTGLECDLARLLFSCGMRGVKKGDEEKIERCINDVLSGLAQNGVSDDDLHAALMSVDFSQREVQRSSGPWSLVLMRRAFRGWLNGTDPFSSLKTRAAFERLKSRIALADGKAYLQSLVKKFFLDNPHRLLLTVIPDKEYDKKREKAYEKQSSSCTLSRDEIEKKQKALHAYQSKDDEKLRSLIPHLKPRDLEKKIDCIHTERTAIADIPAFVHNEAVNGIVYVIAAVPVDELEPDLYPFLPFYAQVLTNVGFKGMDWAEAAAKSALITGGFGASVFTSAMTPRAAKLPESGRDSLLGRDWLFLRVKMLAEYAKEGVDLLFDCFESPDFSDEKRIKDLALEYRNDFVSSIVPAGHMYALSRCARYFSRSKSVEELWSGLSQLYTAKHIAAMESAETAHLLRTIHEKLRGSGICVNITADKEGLPGAEKALSVRLKAYASPKVPSPTFCSRLDAEAFLPFGRIENIDESSKNLCVYTLPCETGFAASSFASSAYGTKEAVYESLFAHWFSNNVLWEKIRTVGGAYGAFASADVLEKVFSFVTYRDPDPARSLDAFVQCLDESSSARISGDILERAITGSYSKEVQPRSPSARGFTGFMRSLYGIRDEEREEKLSILLCAGSSDLQKAASSLARRAECAKNALICGKYDKSTGIIIPLSV</sequence>
<dbReference type="InterPro" id="IPR013578">
    <property type="entry name" value="Peptidase_M16C_assoc"/>
</dbReference>
<dbReference type="EMBL" id="ATFF01000006">
    <property type="protein sequence ID" value="EPF30507.1"/>
    <property type="molecule type" value="Genomic_DNA"/>
</dbReference>
<dbReference type="InterPro" id="IPR011249">
    <property type="entry name" value="Metalloenz_LuxS/M16"/>
</dbReference>
<gene>
    <name evidence="2" type="ORF">HMPREF9194_00824</name>
</gene>
<dbReference type="PATRIC" id="fig|1125699.3.peg.838"/>
<dbReference type="SUPFAM" id="SSF63411">
    <property type="entry name" value="LuxS/MPP-like metallohydrolase"/>
    <property type="match status" value="4"/>
</dbReference>
<dbReference type="RefSeq" id="WP_016525118.1">
    <property type="nucleotide sequence ID" value="NZ_KE332518.1"/>
</dbReference>
<dbReference type="MEROPS" id="M16.018"/>
<dbReference type="eggNOG" id="COG1026">
    <property type="taxonomic scope" value="Bacteria"/>
</dbReference>
<dbReference type="InterPro" id="IPR011765">
    <property type="entry name" value="Pept_M16_N"/>
</dbReference>
<proteinExistence type="predicted"/>
<dbReference type="GO" id="GO:0004222">
    <property type="term" value="F:metalloendopeptidase activity"/>
    <property type="evidence" value="ECO:0007669"/>
    <property type="project" value="TreeGrafter"/>
</dbReference>
<reference evidence="2 3" key="1">
    <citation type="submission" date="2013-04" db="EMBL/GenBank/DDBJ databases">
        <title>The Genome Sequence of Treponema maltophilum ATCC 51939.</title>
        <authorList>
            <consortium name="The Broad Institute Genomics Platform"/>
            <person name="Earl A."/>
            <person name="Ward D."/>
            <person name="Feldgarden M."/>
            <person name="Gevers D."/>
            <person name="Leonetti C."/>
            <person name="Blanton J.M."/>
            <person name="Dewhirst F.E."/>
            <person name="Izard J."/>
            <person name="Walker B."/>
            <person name="Young S."/>
            <person name="Zeng Q."/>
            <person name="Gargeya S."/>
            <person name="Fitzgerald M."/>
            <person name="Haas B."/>
            <person name="Abouelleil A."/>
            <person name="Allen A.W."/>
            <person name="Alvarado L."/>
            <person name="Arachchi H.M."/>
            <person name="Berlin A.M."/>
            <person name="Chapman S.B."/>
            <person name="Gainer-Dewar J."/>
            <person name="Goldberg J."/>
            <person name="Griggs A."/>
            <person name="Gujja S."/>
            <person name="Hansen M."/>
            <person name="Howarth C."/>
            <person name="Imamovic A."/>
            <person name="Ireland A."/>
            <person name="Larimer J."/>
            <person name="McCowan C."/>
            <person name="Murphy C."/>
            <person name="Pearson M."/>
            <person name="Poon T.W."/>
            <person name="Priest M."/>
            <person name="Roberts A."/>
            <person name="Saif S."/>
            <person name="Shea T."/>
            <person name="Sisk P."/>
            <person name="Sykes S."/>
            <person name="Wortman J."/>
            <person name="Nusbaum C."/>
            <person name="Birren B."/>
        </authorList>
    </citation>
    <scope>NUCLEOTIDE SEQUENCE [LARGE SCALE GENOMIC DNA]</scope>
    <source>
        <strain evidence="2 3">ATCC 51939</strain>
    </source>
</reference>
<dbReference type="AlphaFoldDB" id="S3KE67"/>
<dbReference type="Pfam" id="PF22516">
    <property type="entry name" value="PreP_C"/>
    <property type="match status" value="1"/>
</dbReference>
<dbReference type="GO" id="GO:0016485">
    <property type="term" value="P:protein processing"/>
    <property type="evidence" value="ECO:0007669"/>
    <property type="project" value="TreeGrafter"/>
</dbReference>
<name>S3KE67_TREMA</name>
<dbReference type="Proteomes" id="UP000014541">
    <property type="component" value="Unassembled WGS sequence"/>
</dbReference>
<dbReference type="Gene3D" id="3.30.830.10">
    <property type="entry name" value="Metalloenzyme, LuxS/M16 peptidase-like"/>
    <property type="match status" value="4"/>
</dbReference>
<comment type="caution">
    <text evidence="2">The sequence shown here is derived from an EMBL/GenBank/DDBJ whole genome shotgun (WGS) entry which is preliminary data.</text>
</comment>
<organism evidence="2 3">
    <name type="scientific">Treponema maltophilum ATCC 51939</name>
    <dbReference type="NCBI Taxonomy" id="1125699"/>
    <lineage>
        <taxon>Bacteria</taxon>
        <taxon>Pseudomonadati</taxon>
        <taxon>Spirochaetota</taxon>
        <taxon>Spirochaetia</taxon>
        <taxon>Spirochaetales</taxon>
        <taxon>Treponemataceae</taxon>
        <taxon>Treponema</taxon>
    </lineage>
</organism>
<accession>S3KE67</accession>
<dbReference type="Pfam" id="PF08367">
    <property type="entry name" value="M16C_assoc"/>
    <property type="match status" value="1"/>
</dbReference>
<dbReference type="STRING" id="1125699.HMPREF9194_00824"/>
<dbReference type="Pfam" id="PF05193">
    <property type="entry name" value="Peptidase_M16_C"/>
    <property type="match status" value="1"/>
</dbReference>
<dbReference type="SMART" id="SM01264">
    <property type="entry name" value="M16C_associated"/>
    <property type="match status" value="1"/>
</dbReference>
<keyword evidence="3" id="KW-1185">Reference proteome</keyword>
<dbReference type="InterPro" id="IPR055130">
    <property type="entry name" value="PreP_C"/>
</dbReference>
<dbReference type="PANTHER" id="PTHR43016">
    <property type="entry name" value="PRESEQUENCE PROTEASE"/>
    <property type="match status" value="1"/>
</dbReference>
<dbReference type="Pfam" id="PF00675">
    <property type="entry name" value="Peptidase_M16"/>
    <property type="match status" value="1"/>
</dbReference>
<protein>
    <recommendedName>
        <fullName evidence="1">Peptidase M16C associated domain-containing protein</fullName>
    </recommendedName>
</protein>
<dbReference type="HOGENOM" id="CLU_009165_1_0_12"/>
<feature type="domain" description="Peptidase M16C associated" evidence="1">
    <location>
        <begin position="468"/>
        <end position="722"/>
    </location>
</feature>
<dbReference type="GO" id="GO:0046872">
    <property type="term" value="F:metal ion binding"/>
    <property type="evidence" value="ECO:0007669"/>
    <property type="project" value="InterPro"/>
</dbReference>
<evidence type="ECO:0000313" key="3">
    <source>
        <dbReference type="Proteomes" id="UP000014541"/>
    </source>
</evidence>
<evidence type="ECO:0000313" key="2">
    <source>
        <dbReference type="EMBL" id="EPF30507.1"/>
    </source>
</evidence>
<evidence type="ECO:0000259" key="1">
    <source>
        <dbReference type="SMART" id="SM01264"/>
    </source>
</evidence>
<dbReference type="InterPro" id="IPR007863">
    <property type="entry name" value="Peptidase_M16_C"/>
</dbReference>
<dbReference type="PANTHER" id="PTHR43016:SF13">
    <property type="entry name" value="PRESEQUENCE PROTEASE, MITOCHONDRIAL"/>
    <property type="match status" value="1"/>
</dbReference>